<dbReference type="Pfam" id="PF05670">
    <property type="entry name" value="NFACT-R_1"/>
    <property type="match status" value="1"/>
</dbReference>
<dbReference type="EMBL" id="HE650821">
    <property type="protein sequence ID" value="CCF55475.1"/>
    <property type="molecule type" value="Genomic_DNA"/>
</dbReference>
<protein>
    <recommendedName>
        <fullName evidence="3">NFACT RNA-binding domain-containing protein</fullName>
    </recommendedName>
</protein>
<name>H2AM75_KAZAF</name>
<organism evidence="4 5">
    <name type="scientific">Kazachstania africana (strain ATCC 22294 / BCRC 22015 / CBS 2517 / CECT 1963 / NBRC 1671 / NRRL Y-8276)</name>
    <name type="common">Yeast</name>
    <name type="synonym">Kluyveromyces africanus</name>
    <dbReference type="NCBI Taxonomy" id="1071382"/>
    <lineage>
        <taxon>Eukaryota</taxon>
        <taxon>Fungi</taxon>
        <taxon>Dikarya</taxon>
        <taxon>Ascomycota</taxon>
        <taxon>Saccharomycotina</taxon>
        <taxon>Saccharomycetes</taxon>
        <taxon>Saccharomycetales</taxon>
        <taxon>Saccharomycetaceae</taxon>
        <taxon>Kazachstania</taxon>
    </lineage>
</organism>
<dbReference type="PANTHER" id="PTHR13049">
    <property type="entry name" value="DUF814-RELATED"/>
    <property type="match status" value="1"/>
</dbReference>
<dbReference type="InParanoid" id="H2AM75"/>
<dbReference type="GeneID" id="13882164"/>
<dbReference type="OrthoDB" id="200398at2759"/>
<dbReference type="HOGENOM" id="CLU_076656_1_0_1"/>
<gene>
    <name evidence="4" type="primary">KAFR0A00370</name>
    <name evidence="4" type="ORF">KAFR_0A00370</name>
</gene>
<dbReference type="AlphaFoldDB" id="H2AM75"/>
<comment type="similarity">
    <text evidence="1">Belongs to the CCDC25 family.</text>
</comment>
<proteinExistence type="inferred from homology"/>
<accession>H2AM75</accession>
<dbReference type="KEGG" id="kaf:KAFR_0A00370"/>
<dbReference type="FunCoup" id="H2AM75">
    <property type="interactions" value="574"/>
</dbReference>
<dbReference type="InterPro" id="IPR008532">
    <property type="entry name" value="NFACT_RNA-bd"/>
</dbReference>
<evidence type="ECO:0000256" key="1">
    <source>
        <dbReference type="ARBA" id="ARBA00008998"/>
    </source>
</evidence>
<evidence type="ECO:0000313" key="5">
    <source>
        <dbReference type="Proteomes" id="UP000005220"/>
    </source>
</evidence>
<feature type="region of interest" description="Disordered" evidence="2">
    <location>
        <begin position="185"/>
        <end position="204"/>
    </location>
</feature>
<dbReference type="STRING" id="1071382.H2AM75"/>
<dbReference type="PANTHER" id="PTHR13049:SF2">
    <property type="entry name" value="COILED-COIL DOMAIN-CONTAINING PROTEIN 25"/>
    <property type="match status" value="1"/>
</dbReference>
<keyword evidence="5" id="KW-1185">Reference proteome</keyword>
<reference evidence="4 5" key="1">
    <citation type="journal article" date="2011" name="Proc. Natl. Acad. Sci. U.S.A.">
        <title>Evolutionary erosion of yeast sex chromosomes by mating-type switching accidents.</title>
        <authorList>
            <person name="Gordon J.L."/>
            <person name="Armisen D."/>
            <person name="Proux-Wera E."/>
            <person name="Oheigeartaigh S.S."/>
            <person name="Byrne K.P."/>
            <person name="Wolfe K.H."/>
        </authorList>
    </citation>
    <scope>NUCLEOTIDE SEQUENCE [LARGE SCALE GENOMIC DNA]</scope>
    <source>
        <strain evidence="5">ATCC 22294 / BCRC 22015 / CBS 2517 / CECT 1963 / NBRC 1671 / NRRL Y-8276</strain>
    </source>
</reference>
<dbReference type="RefSeq" id="XP_003954610.1">
    <property type="nucleotide sequence ID" value="XM_003954561.1"/>
</dbReference>
<sequence>MVYFFESRPTEYATPYQIVMGKDKFENDLLIKYSYKELNYVWFHTDKYSSAHVYLKLQPNEKSLDDVPDDVLNDCLQMVKANSIQANKMVQCTIIISPWTNLKKNRFMKPGEVSFKSLKMCRRKQAFQRDNKILNRLTKTRVELFEDVEETLHLAKKSKDGEFFSTLLANNRDKPLEEELERKRAKKLAKCKKKNQDDEGEDDI</sequence>
<dbReference type="Proteomes" id="UP000005220">
    <property type="component" value="Chromosome 1"/>
</dbReference>
<evidence type="ECO:0000256" key="2">
    <source>
        <dbReference type="SAM" id="MobiDB-lite"/>
    </source>
</evidence>
<feature type="domain" description="NFACT RNA-binding" evidence="3">
    <location>
        <begin position="1"/>
        <end position="116"/>
    </location>
</feature>
<dbReference type="eggNOG" id="KOG3272">
    <property type="taxonomic scope" value="Eukaryota"/>
</dbReference>
<evidence type="ECO:0000313" key="4">
    <source>
        <dbReference type="EMBL" id="CCF55475.1"/>
    </source>
</evidence>
<evidence type="ECO:0000259" key="3">
    <source>
        <dbReference type="Pfam" id="PF05670"/>
    </source>
</evidence>
<dbReference type="InterPro" id="IPR039730">
    <property type="entry name" value="Jlp2/Ccd25"/>
</dbReference>